<accession>X7EER6</accession>
<dbReference type="Gene3D" id="1.50.10.10">
    <property type="match status" value="1"/>
</dbReference>
<protein>
    <submittedName>
        <fullName evidence="1">Uncharacterized protein</fullName>
    </submittedName>
</protein>
<dbReference type="InterPro" id="IPR012341">
    <property type="entry name" value="6hp_glycosidase-like_sf"/>
</dbReference>
<gene>
    <name evidence="1" type="ORF">OCH239_07040</name>
</gene>
<dbReference type="SUPFAM" id="SSF48208">
    <property type="entry name" value="Six-hairpin glycosidases"/>
    <property type="match status" value="1"/>
</dbReference>
<dbReference type="AlphaFoldDB" id="X7EER6"/>
<dbReference type="EMBL" id="JALZ01000019">
    <property type="protein sequence ID" value="ETX13716.1"/>
    <property type="molecule type" value="Genomic_DNA"/>
</dbReference>
<comment type="caution">
    <text evidence="1">The sequence shown here is derived from an EMBL/GenBank/DDBJ whole genome shotgun (WGS) entry which is preliminary data.</text>
</comment>
<dbReference type="STRING" id="1449350.OCH239_07040"/>
<dbReference type="Proteomes" id="UP000022447">
    <property type="component" value="Unassembled WGS sequence"/>
</dbReference>
<dbReference type="GO" id="GO:0005975">
    <property type="term" value="P:carbohydrate metabolic process"/>
    <property type="evidence" value="ECO:0007669"/>
    <property type="project" value="InterPro"/>
</dbReference>
<proteinExistence type="predicted"/>
<evidence type="ECO:0000313" key="2">
    <source>
        <dbReference type="Proteomes" id="UP000022447"/>
    </source>
</evidence>
<name>X7EER6_9RHOB</name>
<reference evidence="1 2" key="1">
    <citation type="submission" date="2014-01" db="EMBL/GenBank/DDBJ databases">
        <title>Roseivivax halodurans JCM 10272 Genome Sequencing.</title>
        <authorList>
            <person name="Lai Q."/>
            <person name="Li G."/>
            <person name="Shao Z."/>
        </authorList>
    </citation>
    <scope>NUCLEOTIDE SEQUENCE [LARGE SCALE GENOMIC DNA]</scope>
    <source>
        <strain evidence="1 2">JCM 10272</strain>
    </source>
</reference>
<dbReference type="InterPro" id="IPR008928">
    <property type="entry name" value="6-hairpin_glycosidase_sf"/>
</dbReference>
<sequence>MAGAPVDALGADGTVTEPTHLLWPATEAGKYYAWRHLARRDKAAAEDAHRLERVVFSRFFASENPPVWHNQLDAEARPMQPVALSRLVYHVALFVTEGARAGLWHLAESDTADTIMNREELT</sequence>
<organism evidence="1 2">
    <name type="scientific">Roseivivax halodurans JCM 10272</name>
    <dbReference type="NCBI Taxonomy" id="1449350"/>
    <lineage>
        <taxon>Bacteria</taxon>
        <taxon>Pseudomonadati</taxon>
        <taxon>Pseudomonadota</taxon>
        <taxon>Alphaproteobacteria</taxon>
        <taxon>Rhodobacterales</taxon>
        <taxon>Roseobacteraceae</taxon>
        <taxon>Roseivivax</taxon>
    </lineage>
</organism>
<keyword evidence="2" id="KW-1185">Reference proteome</keyword>
<evidence type="ECO:0000313" key="1">
    <source>
        <dbReference type="EMBL" id="ETX13716.1"/>
    </source>
</evidence>